<dbReference type="InterPro" id="IPR021109">
    <property type="entry name" value="Peptidase_aspartic_dom_sf"/>
</dbReference>
<proteinExistence type="predicted"/>
<feature type="domain" description="Retrotransposon gag" evidence="2">
    <location>
        <begin position="42"/>
        <end position="126"/>
    </location>
</feature>
<keyword evidence="3" id="KW-1185">Reference proteome</keyword>
<dbReference type="Proteomes" id="UP000504610">
    <property type="component" value="Chromosome 7"/>
</dbReference>
<dbReference type="Pfam" id="PF03732">
    <property type="entry name" value="Retrotrans_gag"/>
    <property type="match status" value="1"/>
</dbReference>
<dbReference type="PANTHER" id="PTHR33240">
    <property type="entry name" value="OS08G0508500 PROTEIN"/>
    <property type="match status" value="1"/>
</dbReference>
<evidence type="ECO:0000313" key="4">
    <source>
        <dbReference type="RefSeq" id="XP_056847443.1"/>
    </source>
</evidence>
<reference evidence="4" key="2">
    <citation type="submission" date="2025-08" db="UniProtKB">
        <authorList>
            <consortium name="RefSeq"/>
        </authorList>
    </citation>
    <scope>IDENTIFICATION</scope>
    <source>
        <tissue evidence="4">Leaf</tissue>
    </source>
</reference>
<gene>
    <name evidence="4" type="primary">LOC130498106</name>
</gene>
<dbReference type="RefSeq" id="XP_056847443.1">
    <property type="nucleotide sequence ID" value="XM_056991463.1"/>
</dbReference>
<feature type="region of interest" description="Disordered" evidence="1">
    <location>
        <begin position="335"/>
        <end position="360"/>
    </location>
</feature>
<organism evidence="3 4">
    <name type="scientific">Raphanus sativus</name>
    <name type="common">Radish</name>
    <name type="synonym">Raphanus raphanistrum var. sativus</name>
    <dbReference type="NCBI Taxonomy" id="3726"/>
    <lineage>
        <taxon>Eukaryota</taxon>
        <taxon>Viridiplantae</taxon>
        <taxon>Streptophyta</taxon>
        <taxon>Embryophyta</taxon>
        <taxon>Tracheophyta</taxon>
        <taxon>Spermatophyta</taxon>
        <taxon>Magnoliopsida</taxon>
        <taxon>eudicotyledons</taxon>
        <taxon>Gunneridae</taxon>
        <taxon>Pentapetalae</taxon>
        <taxon>rosids</taxon>
        <taxon>malvids</taxon>
        <taxon>Brassicales</taxon>
        <taxon>Brassicaceae</taxon>
        <taxon>Brassiceae</taxon>
        <taxon>Raphanus</taxon>
    </lineage>
</organism>
<evidence type="ECO:0000259" key="2">
    <source>
        <dbReference type="Pfam" id="PF03732"/>
    </source>
</evidence>
<evidence type="ECO:0000313" key="3">
    <source>
        <dbReference type="Proteomes" id="UP000504610"/>
    </source>
</evidence>
<dbReference type="AlphaFoldDB" id="A0A9W3C7J2"/>
<name>A0A9W3C7J2_RAPSA</name>
<reference evidence="3" key="1">
    <citation type="journal article" date="2019" name="Database">
        <title>The radish genome database (RadishGD): an integrated information resource for radish genomics.</title>
        <authorList>
            <person name="Yu H.J."/>
            <person name="Baek S."/>
            <person name="Lee Y.J."/>
            <person name="Cho A."/>
            <person name="Mun J.H."/>
        </authorList>
    </citation>
    <scope>NUCLEOTIDE SEQUENCE [LARGE SCALE GENOMIC DNA]</scope>
    <source>
        <strain evidence="3">cv. WK10039</strain>
    </source>
</reference>
<protein>
    <submittedName>
        <fullName evidence="4">Uncharacterized protein LOC130498106</fullName>
    </submittedName>
</protein>
<dbReference type="OrthoDB" id="2919534at2759"/>
<dbReference type="Gene3D" id="2.40.70.10">
    <property type="entry name" value="Acid Proteases"/>
    <property type="match status" value="1"/>
</dbReference>
<dbReference type="CDD" id="cd00303">
    <property type="entry name" value="retropepsin_like"/>
    <property type="match status" value="1"/>
</dbReference>
<dbReference type="GeneID" id="130498106"/>
<dbReference type="SUPFAM" id="SSF50630">
    <property type="entry name" value="Acid proteases"/>
    <property type="match status" value="1"/>
</dbReference>
<feature type="region of interest" description="Disordered" evidence="1">
    <location>
        <begin position="166"/>
        <end position="202"/>
    </location>
</feature>
<dbReference type="InterPro" id="IPR005162">
    <property type="entry name" value="Retrotrans_gag_dom"/>
</dbReference>
<sequence length="519" mass="57957">MYEGTGDRENHIAQYKQRMLAVAIPQDAREANMWKGFGSTSTGPALQWYINLPTKSIKSFAALSDKFVEEFASSRNLEKNSDDPYEVLQHRNEPLRTYIARFNKEKVAIPECNADTTISAFKRGLLPEGDLYKELIKYKCRTMEDVLSRAWAQVRWEEDVASRAKACPKYDQKSSKPTRNDCDEPSHPKPAMETNNPSRGRYQHRPLLRSEGMMVSMWPDISHFKISKPELIGVLRQMGPQVKWPPKMKAVEANRNPKRWCEFHNDHGHTTEDCIALKMEVAELLKKGYLREFLSDMAKNLLNKEGPGLPIEAAPALPPQQDRVIHVISGGSEVSGISSSAAKRSTHNARNGQEGEGPKRLLLGTDEISFTAREQEKVLSPHHDALVISLTIANCLVKRILVDNGSSSNIIFHSAFANLGLEPTALTRNVNPLAGFSGEVKQTMGEVLLPVYAEGINQATKFLVVDCPSSYNVILGRPWIHDMGAVPSTLHQLVKFPTPGALRGSREIKKILGPPIRPP</sequence>
<evidence type="ECO:0000256" key="1">
    <source>
        <dbReference type="SAM" id="MobiDB-lite"/>
    </source>
</evidence>
<feature type="compositionally biased region" description="Basic and acidic residues" evidence="1">
    <location>
        <begin position="166"/>
        <end position="187"/>
    </location>
</feature>
<accession>A0A9W3C7J2</accession>
<dbReference type="KEGG" id="rsz:130498106"/>
<dbReference type="PANTHER" id="PTHR33240:SF8">
    <property type="entry name" value="OS03G0439900 PROTEIN"/>
    <property type="match status" value="1"/>
</dbReference>